<name>A0A914YRM9_9BILA</name>
<evidence type="ECO:0000313" key="1">
    <source>
        <dbReference type="Proteomes" id="UP000887577"/>
    </source>
</evidence>
<dbReference type="AlphaFoldDB" id="A0A914YRM9"/>
<proteinExistence type="predicted"/>
<accession>A0A914YRM9</accession>
<keyword evidence="1" id="KW-1185">Reference proteome</keyword>
<organism evidence="1 2">
    <name type="scientific">Panagrolaimus superbus</name>
    <dbReference type="NCBI Taxonomy" id="310955"/>
    <lineage>
        <taxon>Eukaryota</taxon>
        <taxon>Metazoa</taxon>
        <taxon>Ecdysozoa</taxon>
        <taxon>Nematoda</taxon>
        <taxon>Chromadorea</taxon>
        <taxon>Rhabditida</taxon>
        <taxon>Tylenchina</taxon>
        <taxon>Panagrolaimomorpha</taxon>
        <taxon>Panagrolaimoidea</taxon>
        <taxon>Panagrolaimidae</taxon>
        <taxon>Panagrolaimus</taxon>
    </lineage>
</organism>
<evidence type="ECO:0000313" key="2">
    <source>
        <dbReference type="WBParaSite" id="PSU_v2.g2664.t1"/>
    </source>
</evidence>
<dbReference type="PANTHER" id="PTHR22891">
    <property type="entry name" value="EUKARYOTIC TRANSLATION INITIATION FACTOR 2C"/>
    <property type="match status" value="1"/>
</dbReference>
<dbReference type="SUPFAM" id="SSF53098">
    <property type="entry name" value="Ribonuclease H-like"/>
    <property type="match status" value="1"/>
</dbReference>
<sequence length="295" mass="33506">MKGGDKTYEDAEILCFGLCLRSTDNHCRAYTFESFVGHDIQDGEILVVMKNCEKTFLLKDLEIIGGQSVSINELPKEIKEMALDLNKFRANERKMLIDKQIEKLNLNNKITASFGVTIKEEMLEGAFSVMTPPKILLGNDQILIPDRSNNFKIDCRNVFKRGNFKKIILLATSEDKALVWKDFVKIAKNSSNKFGKQLYDMLLFERFNTSSNILSEWIKVVEKFKGMEALVVCIDGNPNSHGYLKFAETCTGVITQHLKLETICGVRFQTMQNISFKMNVKADGLNNAVIFGEKM</sequence>
<dbReference type="Proteomes" id="UP000887577">
    <property type="component" value="Unplaced"/>
</dbReference>
<dbReference type="InterPro" id="IPR012337">
    <property type="entry name" value="RNaseH-like_sf"/>
</dbReference>
<dbReference type="Gene3D" id="3.40.50.2300">
    <property type="match status" value="1"/>
</dbReference>
<protein>
    <submittedName>
        <fullName evidence="2">Uncharacterized protein</fullName>
    </submittedName>
</protein>
<reference evidence="2" key="1">
    <citation type="submission" date="2022-11" db="UniProtKB">
        <authorList>
            <consortium name="WormBaseParasite"/>
        </authorList>
    </citation>
    <scope>IDENTIFICATION</scope>
</reference>
<dbReference type="WBParaSite" id="PSU_v2.g2664.t1">
    <property type="protein sequence ID" value="PSU_v2.g2664.t1"/>
    <property type="gene ID" value="PSU_v2.g2664"/>
</dbReference>